<accession>A0A8I0N6X5</accession>
<keyword evidence="1" id="KW-1133">Transmembrane helix</keyword>
<proteinExistence type="predicted"/>
<gene>
    <name evidence="2" type="ORF">IH622_13465</name>
</gene>
<feature type="transmembrane region" description="Helical" evidence="1">
    <location>
        <begin position="47"/>
        <end position="64"/>
    </location>
</feature>
<evidence type="ECO:0000313" key="3">
    <source>
        <dbReference type="Proteomes" id="UP000642265"/>
    </source>
</evidence>
<protein>
    <submittedName>
        <fullName evidence="2">Uncharacterized protein</fullName>
    </submittedName>
</protein>
<feature type="transmembrane region" description="Helical" evidence="1">
    <location>
        <begin position="20"/>
        <end position="40"/>
    </location>
</feature>
<reference evidence="2" key="2">
    <citation type="submission" date="2020-10" db="EMBL/GenBank/DDBJ databases">
        <title>Enrichment of novel Verrucomicrobia, Bacteroidetes and Krumholzibacteria in an oxygen-limited, methane- and iron-fed bioreactor inoculated with Bothnian Sea sediments.</title>
        <authorList>
            <person name="Martins P.D."/>
            <person name="de Jong A."/>
            <person name="Lenstra W.K."/>
            <person name="van Helmond N.A.G.M."/>
            <person name="Slomp C.P."/>
            <person name="Jetten M.S.M."/>
            <person name="Welte C.U."/>
            <person name="Rasigraf O."/>
        </authorList>
    </citation>
    <scope>NUCLEOTIDE SEQUENCE</scope>
    <source>
        <strain evidence="2">MAG47</strain>
    </source>
</reference>
<dbReference type="AlphaFoldDB" id="A0A8I0N6X5"/>
<organism evidence="2 3">
    <name type="scientific">Brucella anthropi</name>
    <name type="common">Ochrobactrum anthropi</name>
    <dbReference type="NCBI Taxonomy" id="529"/>
    <lineage>
        <taxon>Bacteria</taxon>
        <taxon>Pseudomonadati</taxon>
        <taxon>Pseudomonadota</taxon>
        <taxon>Alphaproteobacteria</taxon>
        <taxon>Hyphomicrobiales</taxon>
        <taxon>Brucellaceae</taxon>
        <taxon>Brucella/Ochrobactrum group</taxon>
        <taxon>Brucella</taxon>
    </lineage>
</organism>
<dbReference type="Proteomes" id="UP000642265">
    <property type="component" value="Unassembled WGS sequence"/>
</dbReference>
<sequence>MIDPMFFDISEMPSWFRRTIIGAVTLTLLGAVVGAAALALYAIGVNLILVVPALMVCYVVGWFWEEFE</sequence>
<evidence type="ECO:0000313" key="2">
    <source>
        <dbReference type="EMBL" id="MBE0561805.1"/>
    </source>
</evidence>
<dbReference type="EMBL" id="JACZKO010000038">
    <property type="protein sequence ID" value="MBE0561805.1"/>
    <property type="molecule type" value="Genomic_DNA"/>
</dbReference>
<keyword evidence="1" id="KW-0472">Membrane</keyword>
<reference evidence="2" key="1">
    <citation type="submission" date="2020-09" db="EMBL/GenBank/DDBJ databases">
        <authorList>
            <person name="Dalcin Martins P."/>
        </authorList>
    </citation>
    <scope>NUCLEOTIDE SEQUENCE</scope>
    <source>
        <strain evidence="2">MAG47</strain>
    </source>
</reference>
<comment type="caution">
    <text evidence="2">The sequence shown here is derived from an EMBL/GenBank/DDBJ whole genome shotgun (WGS) entry which is preliminary data.</text>
</comment>
<evidence type="ECO:0000256" key="1">
    <source>
        <dbReference type="SAM" id="Phobius"/>
    </source>
</evidence>
<name>A0A8I0N6X5_BRUAN</name>
<keyword evidence="1" id="KW-0812">Transmembrane</keyword>